<dbReference type="EMBL" id="JAINUG010000070">
    <property type="protein sequence ID" value="KAJ8401441.1"/>
    <property type="molecule type" value="Genomic_DNA"/>
</dbReference>
<organism evidence="1 2">
    <name type="scientific">Aldrovandia affinis</name>
    <dbReference type="NCBI Taxonomy" id="143900"/>
    <lineage>
        <taxon>Eukaryota</taxon>
        <taxon>Metazoa</taxon>
        <taxon>Chordata</taxon>
        <taxon>Craniata</taxon>
        <taxon>Vertebrata</taxon>
        <taxon>Euteleostomi</taxon>
        <taxon>Actinopterygii</taxon>
        <taxon>Neopterygii</taxon>
        <taxon>Teleostei</taxon>
        <taxon>Notacanthiformes</taxon>
        <taxon>Halosauridae</taxon>
        <taxon>Aldrovandia</taxon>
    </lineage>
</organism>
<evidence type="ECO:0000313" key="1">
    <source>
        <dbReference type="EMBL" id="KAJ8401441.1"/>
    </source>
</evidence>
<accession>A0AAD7WLI3</accession>
<keyword evidence="2" id="KW-1185">Reference proteome</keyword>
<reference evidence="1" key="1">
    <citation type="journal article" date="2023" name="Science">
        <title>Genome structures resolve the early diversification of teleost fishes.</title>
        <authorList>
            <person name="Parey E."/>
            <person name="Louis A."/>
            <person name="Montfort J."/>
            <person name="Bouchez O."/>
            <person name="Roques C."/>
            <person name="Iampietro C."/>
            <person name="Lluch J."/>
            <person name="Castinel A."/>
            <person name="Donnadieu C."/>
            <person name="Desvignes T."/>
            <person name="Floi Bucao C."/>
            <person name="Jouanno E."/>
            <person name="Wen M."/>
            <person name="Mejri S."/>
            <person name="Dirks R."/>
            <person name="Jansen H."/>
            <person name="Henkel C."/>
            <person name="Chen W.J."/>
            <person name="Zahm M."/>
            <person name="Cabau C."/>
            <person name="Klopp C."/>
            <person name="Thompson A.W."/>
            <person name="Robinson-Rechavi M."/>
            <person name="Braasch I."/>
            <person name="Lecointre G."/>
            <person name="Bobe J."/>
            <person name="Postlethwait J.H."/>
            <person name="Berthelot C."/>
            <person name="Roest Crollius H."/>
            <person name="Guiguen Y."/>
        </authorList>
    </citation>
    <scope>NUCLEOTIDE SEQUENCE</scope>
    <source>
        <strain evidence="1">NC1722</strain>
    </source>
</reference>
<dbReference type="AlphaFoldDB" id="A0AAD7WLI3"/>
<dbReference type="Proteomes" id="UP001221898">
    <property type="component" value="Unassembled WGS sequence"/>
</dbReference>
<sequence>MVGRKFEESIYSGSPSRQLEPVHPETLFAARQSGGVRLGNTRGLAECTASRGGLVAIVLSLSDGAASVTGITSHVKALKFADWDPHGGHQVL</sequence>
<protein>
    <submittedName>
        <fullName evidence="1">Uncharacterized protein</fullName>
    </submittedName>
</protein>
<comment type="caution">
    <text evidence="1">The sequence shown here is derived from an EMBL/GenBank/DDBJ whole genome shotgun (WGS) entry which is preliminary data.</text>
</comment>
<evidence type="ECO:0000313" key="2">
    <source>
        <dbReference type="Proteomes" id="UP001221898"/>
    </source>
</evidence>
<gene>
    <name evidence="1" type="ORF">AAFF_G00383600</name>
</gene>
<proteinExistence type="predicted"/>
<name>A0AAD7WLI3_9TELE</name>